<dbReference type="AlphaFoldDB" id="A0A139X6X0"/>
<dbReference type="PROSITE" id="PS00455">
    <property type="entry name" value="AMP_BINDING"/>
    <property type="match status" value="1"/>
</dbReference>
<proteinExistence type="predicted"/>
<dbReference type="OrthoDB" id="9778383at2"/>
<dbReference type="PANTHER" id="PTHR45527">
    <property type="entry name" value="NONRIBOSOMAL PEPTIDE SYNTHETASE"/>
    <property type="match status" value="1"/>
</dbReference>
<dbReference type="GO" id="GO:0044550">
    <property type="term" value="P:secondary metabolite biosynthetic process"/>
    <property type="evidence" value="ECO:0007669"/>
    <property type="project" value="UniProtKB-ARBA"/>
</dbReference>
<evidence type="ECO:0000259" key="3">
    <source>
        <dbReference type="Pfam" id="PF00501"/>
    </source>
</evidence>
<dbReference type="InterPro" id="IPR000873">
    <property type="entry name" value="AMP-dep_synth/lig_dom"/>
</dbReference>
<dbReference type="GO" id="GO:0016874">
    <property type="term" value="F:ligase activity"/>
    <property type="evidence" value="ECO:0007669"/>
    <property type="project" value="UniProtKB-KW"/>
</dbReference>
<dbReference type="Gene3D" id="3.30.559.30">
    <property type="entry name" value="Nonribosomal peptide synthetase, condensation domain"/>
    <property type="match status" value="1"/>
</dbReference>
<dbReference type="RefSeq" id="WP_017746868.1">
    <property type="nucleotide sequence ID" value="NZ_KQ976354.1"/>
</dbReference>
<evidence type="ECO:0000256" key="1">
    <source>
        <dbReference type="ARBA" id="ARBA00022450"/>
    </source>
</evidence>
<feature type="domain" description="Condensation" evidence="4">
    <location>
        <begin position="544"/>
        <end position="972"/>
    </location>
</feature>
<protein>
    <submittedName>
        <fullName evidence="6">Peptide synthetase</fullName>
    </submittedName>
</protein>
<dbReference type="GO" id="GO:0031177">
    <property type="term" value="F:phosphopantetheine binding"/>
    <property type="evidence" value="ECO:0007669"/>
    <property type="project" value="TreeGrafter"/>
</dbReference>
<feature type="domain" description="AMP-binding enzyme C-terminal" evidence="5">
    <location>
        <begin position="441"/>
        <end position="513"/>
    </location>
</feature>
<dbReference type="PANTHER" id="PTHR45527:SF1">
    <property type="entry name" value="FATTY ACID SYNTHASE"/>
    <property type="match status" value="1"/>
</dbReference>
<dbReference type="InterPro" id="IPR020845">
    <property type="entry name" value="AMP-binding_CS"/>
</dbReference>
<dbReference type="FunFam" id="3.40.50.12780:FF:000012">
    <property type="entry name" value="Non-ribosomal peptide synthetase"/>
    <property type="match status" value="1"/>
</dbReference>
<evidence type="ECO:0000313" key="6">
    <source>
        <dbReference type="EMBL" id="KYC40372.1"/>
    </source>
</evidence>
<accession>A0A139X6X0</accession>
<dbReference type="Gene3D" id="3.30.559.10">
    <property type="entry name" value="Chloramphenicol acetyltransferase-like domain"/>
    <property type="match status" value="1"/>
</dbReference>
<dbReference type="CDD" id="cd05930">
    <property type="entry name" value="A_NRPS"/>
    <property type="match status" value="1"/>
</dbReference>
<dbReference type="EMBL" id="ANNX02000029">
    <property type="protein sequence ID" value="KYC40372.1"/>
    <property type="molecule type" value="Genomic_DNA"/>
</dbReference>
<dbReference type="InterPro" id="IPR045851">
    <property type="entry name" value="AMP-bd_C_sf"/>
</dbReference>
<dbReference type="SUPFAM" id="SSF56801">
    <property type="entry name" value="Acetyl-CoA synthetase-like"/>
    <property type="match status" value="1"/>
</dbReference>
<dbReference type="InterPro" id="IPR001242">
    <property type="entry name" value="Condensation_dom"/>
</dbReference>
<dbReference type="Gene3D" id="3.30.300.30">
    <property type="match status" value="1"/>
</dbReference>
<gene>
    <name evidence="6" type="ORF">WA1_26515</name>
</gene>
<dbReference type="InterPro" id="IPR023213">
    <property type="entry name" value="CAT-like_dom_sf"/>
</dbReference>
<dbReference type="SUPFAM" id="SSF52777">
    <property type="entry name" value="CoA-dependent acyltransferases"/>
    <property type="match status" value="2"/>
</dbReference>
<evidence type="ECO:0000259" key="4">
    <source>
        <dbReference type="Pfam" id="PF00668"/>
    </source>
</evidence>
<name>A0A139X6X0_9CYAN</name>
<dbReference type="Pfam" id="PF00668">
    <property type="entry name" value="Condensation"/>
    <property type="match status" value="1"/>
</dbReference>
<feature type="domain" description="AMP-dependent synthetase/ligase" evidence="3">
    <location>
        <begin position="14"/>
        <end position="382"/>
    </location>
</feature>
<dbReference type="FunFam" id="3.30.300.30:FF:000010">
    <property type="entry name" value="Enterobactin synthetase component F"/>
    <property type="match status" value="1"/>
</dbReference>
<dbReference type="Gene3D" id="2.30.38.10">
    <property type="entry name" value="Luciferase, Domain 3"/>
    <property type="match status" value="1"/>
</dbReference>
<dbReference type="GO" id="GO:0008610">
    <property type="term" value="P:lipid biosynthetic process"/>
    <property type="evidence" value="ECO:0007669"/>
    <property type="project" value="UniProtKB-ARBA"/>
</dbReference>
<dbReference type="InterPro" id="IPR010071">
    <property type="entry name" value="AA_adenyl_dom"/>
</dbReference>
<dbReference type="Proteomes" id="UP000076925">
    <property type="component" value="Unassembled WGS sequence"/>
</dbReference>
<sequence length="980" mass="111999">MNKTVEIPYLKIVEQIQQTPDAVAVLHKETKLTYAELHRLSNQVANYLRTLGVGPNTLVGIMTQRGPLMVVGILGILKAGGAYVPLDPSYPAERIRYILDHAKIDTLLAESQVTSKLEECLDEKSLLHTLMFLDNEETFPARKELSLVDKNIWSAVSDKDVNYTNSPDDLMTVLYTSGSTGRPKGVMLNHRGYMNRLEWMQNTFQLKPGDRVAQKTSFCFDISVWELFWTLMEGATICPVERETVINPWDFAQWIEDTQINIMHFVPSLFGEFISALEDETWSFPHLRWLVFSGEALPLSFIQRWIDKYGTETGLANLYGPTEASIDVTAHIITQRPDENIPIGKAIDNVYIKILNEQMQPVAPGELGELWIGGIQLAKGYLNDVERTSAAFRSNPFSEIPGEHLYRTGDLAKELPDGSFEYHGRIDHQVKIRGFRVELGEIESVLNTHPSVREAAVLAVDYGAGQKRLVAWMSGQKVNNRQIKEHLSKQLPDYMIPQRLEWLPSLPKNHNGKLDRKALLALLPENRSTTEKAVTATDSFDEYLPLGPGQRWLTSYFQPPYQWTGYSRFLYHKPLNLELFNKALNLMVIRHPALRTVFVSHQGQWQQRVLGQPQPLTVSFHDRSHLTDEQRDEQIHTMIQQSSQKLQINEWPLMSTIVVKVSESCYDIAIVAHHIIADMLSTSVLFKELWYAYDQMLAGGNVSFENSSPPSYTDYVRLLVEQDKGGALASHVDYWNSQFPSREYTFVVPFDHLNGSNDEASACSQKFILTKEQTDTLVRKAKQHYGCNVYTLLLAPLYQLMANWSDKSWVVVSHRTNGRDLGANHLFWESVGNYAVNFPVGINVEHQEKWEQIIKNIKDGFDGLPMNGNTFDWICDRLPSHIYPDANLTPIRANYLGNRTLPVSEVFEFLAEDRDRRLSPPEQKRTTLLEFFFFTINGSLHLEIEYSRNFHLSETINELGKQYLKLMDDMLAAMYVEITG</sequence>
<dbReference type="FunFam" id="3.40.50.980:FF:000001">
    <property type="entry name" value="Non-ribosomal peptide synthetase"/>
    <property type="match status" value="1"/>
</dbReference>
<dbReference type="InterPro" id="IPR025110">
    <property type="entry name" value="AMP-bd_C"/>
</dbReference>
<dbReference type="GO" id="GO:0005737">
    <property type="term" value="C:cytoplasm"/>
    <property type="evidence" value="ECO:0007669"/>
    <property type="project" value="TreeGrafter"/>
</dbReference>
<dbReference type="Gene3D" id="3.40.50.980">
    <property type="match status" value="2"/>
</dbReference>
<dbReference type="STRING" id="128403.WA1_26515"/>
<dbReference type="NCBIfam" id="TIGR01733">
    <property type="entry name" value="AA-adenyl-dom"/>
    <property type="match status" value="1"/>
</dbReference>
<evidence type="ECO:0000256" key="2">
    <source>
        <dbReference type="ARBA" id="ARBA00022553"/>
    </source>
</evidence>
<evidence type="ECO:0000313" key="7">
    <source>
        <dbReference type="Proteomes" id="UP000076925"/>
    </source>
</evidence>
<keyword evidence="1" id="KW-0596">Phosphopantetheine</keyword>
<evidence type="ECO:0000259" key="5">
    <source>
        <dbReference type="Pfam" id="PF13193"/>
    </source>
</evidence>
<comment type="caution">
    <text evidence="6">The sequence shown here is derived from an EMBL/GenBank/DDBJ whole genome shotgun (WGS) entry which is preliminary data.</text>
</comment>
<keyword evidence="7" id="KW-1185">Reference proteome</keyword>
<dbReference type="Pfam" id="PF00501">
    <property type="entry name" value="AMP-binding"/>
    <property type="match status" value="1"/>
</dbReference>
<dbReference type="Pfam" id="PF13193">
    <property type="entry name" value="AMP-binding_C"/>
    <property type="match status" value="1"/>
</dbReference>
<reference evidence="6 7" key="1">
    <citation type="journal article" date="2013" name="Genome Biol. Evol.">
        <title>Genomes of Stigonematalean cyanobacteria (subsection V) and the evolution of oxygenic photosynthesis from prokaryotes to plastids.</title>
        <authorList>
            <person name="Dagan T."/>
            <person name="Roettger M."/>
            <person name="Stucken K."/>
            <person name="Landan G."/>
            <person name="Koch R."/>
            <person name="Major P."/>
            <person name="Gould S.B."/>
            <person name="Goremykin V.V."/>
            <person name="Rippka R."/>
            <person name="Tandeau de Marsac N."/>
            <person name="Gugger M."/>
            <person name="Lockhart P.J."/>
            <person name="Allen J.F."/>
            <person name="Brune I."/>
            <person name="Maus I."/>
            <person name="Puhler A."/>
            <person name="Martin W.F."/>
        </authorList>
    </citation>
    <scope>NUCLEOTIDE SEQUENCE [LARGE SCALE GENOMIC DNA]</scope>
    <source>
        <strain evidence="6 7">PCC 7110</strain>
    </source>
</reference>
<dbReference type="GO" id="GO:0043041">
    <property type="term" value="P:amino acid activation for nonribosomal peptide biosynthetic process"/>
    <property type="evidence" value="ECO:0007669"/>
    <property type="project" value="TreeGrafter"/>
</dbReference>
<keyword evidence="2" id="KW-0597">Phosphoprotein</keyword>
<organism evidence="6 7">
    <name type="scientific">Scytonema hofmannii PCC 7110</name>
    <dbReference type="NCBI Taxonomy" id="128403"/>
    <lineage>
        <taxon>Bacteria</taxon>
        <taxon>Bacillati</taxon>
        <taxon>Cyanobacteriota</taxon>
        <taxon>Cyanophyceae</taxon>
        <taxon>Nostocales</taxon>
        <taxon>Scytonemataceae</taxon>
        <taxon>Scytonema</taxon>
    </lineage>
</organism>